<feature type="compositionally biased region" description="Basic and acidic residues" evidence="1">
    <location>
        <begin position="97"/>
        <end position="112"/>
    </location>
</feature>
<feature type="transmembrane region" description="Helical" evidence="2">
    <location>
        <begin position="198"/>
        <end position="221"/>
    </location>
</feature>
<protein>
    <submittedName>
        <fullName evidence="3">Major facilitator superfamily protein</fullName>
    </submittedName>
</protein>
<reference evidence="3" key="1">
    <citation type="submission" date="2021-05" db="EMBL/GenBank/DDBJ databases">
        <title>A free-living protist that lacks canonical eukaryotic 1 DNA replication and segregation systems.</title>
        <authorList>
            <person name="Salas-Leiva D.E."/>
            <person name="Tromer E.C."/>
            <person name="Curtis B.A."/>
            <person name="Jerlstrom-Hultqvist J."/>
            <person name="Kolisko M."/>
            <person name="Yi Z."/>
            <person name="Salas-Leiva J.S."/>
            <person name="Gallot-Lavallee L."/>
            <person name="Kops G.J.P.L."/>
            <person name="Archibald J.M."/>
            <person name="Simpson A.G.B."/>
            <person name="Roger A.J."/>
        </authorList>
    </citation>
    <scope>NUCLEOTIDE SEQUENCE</scope>
    <source>
        <strain evidence="3">BICM</strain>
    </source>
</reference>
<feature type="transmembrane region" description="Helical" evidence="2">
    <location>
        <begin position="227"/>
        <end position="250"/>
    </location>
</feature>
<feature type="transmembrane region" description="Helical" evidence="2">
    <location>
        <begin position="411"/>
        <end position="429"/>
    </location>
</feature>
<dbReference type="SUPFAM" id="SSF103473">
    <property type="entry name" value="MFS general substrate transporter"/>
    <property type="match status" value="1"/>
</dbReference>
<dbReference type="EMBL" id="JAHDYR010000062">
    <property type="protein sequence ID" value="KAG9390998.1"/>
    <property type="molecule type" value="Genomic_DNA"/>
</dbReference>
<evidence type="ECO:0000313" key="3">
    <source>
        <dbReference type="EMBL" id="KAG9390998.1"/>
    </source>
</evidence>
<feature type="transmembrane region" description="Helical" evidence="2">
    <location>
        <begin position="169"/>
        <end position="186"/>
    </location>
</feature>
<dbReference type="OrthoDB" id="409243at2759"/>
<feature type="transmembrane region" description="Helical" evidence="2">
    <location>
        <begin position="386"/>
        <end position="402"/>
    </location>
</feature>
<comment type="caution">
    <text evidence="3">The sequence shown here is derived from an EMBL/GenBank/DDBJ whole genome shotgun (WGS) entry which is preliminary data.</text>
</comment>
<gene>
    <name evidence="3" type="ORF">J8273_7272</name>
</gene>
<organism evidence="3 4">
    <name type="scientific">Carpediemonas membranifera</name>
    <dbReference type="NCBI Taxonomy" id="201153"/>
    <lineage>
        <taxon>Eukaryota</taxon>
        <taxon>Metamonada</taxon>
        <taxon>Carpediemonas-like organisms</taxon>
        <taxon>Carpediemonas</taxon>
    </lineage>
</organism>
<feature type="transmembrane region" description="Helical" evidence="2">
    <location>
        <begin position="262"/>
        <end position="286"/>
    </location>
</feature>
<keyword evidence="2" id="KW-1133">Transmembrane helix</keyword>
<feature type="transmembrane region" description="Helical" evidence="2">
    <location>
        <begin position="344"/>
        <end position="366"/>
    </location>
</feature>
<dbReference type="InterPro" id="IPR036259">
    <property type="entry name" value="MFS_trans_sf"/>
</dbReference>
<feature type="transmembrane region" description="Helical" evidence="2">
    <location>
        <begin position="292"/>
        <end position="314"/>
    </location>
</feature>
<dbReference type="AlphaFoldDB" id="A0A8J6DZN8"/>
<keyword evidence="4" id="KW-1185">Reference proteome</keyword>
<evidence type="ECO:0000313" key="4">
    <source>
        <dbReference type="Proteomes" id="UP000717585"/>
    </source>
</evidence>
<accession>A0A8J6DZN8</accession>
<proteinExistence type="predicted"/>
<sequence>MGPRHPRMTPRWSNCVLQRRAQKCTRPTADLGASTMDSYALNTPKTAVFHSNVFEADSYRDGSEASEYGSTNGDLQNVSQLTDISVDFGYGDEDNWEDRSLLPENSKLRSSDDPEDGDESIVPGVKPRAMPQFFIITAAQFSGYATLFGLQSFLRAQVGADSSKLLEDLFGIFVSFLFIGNLVFRIGHNFLFMPVPPYYRVVIAIVAMLLSTMVNTFAFVFPAGKAPLPLVCVSYALGGVGIGTFEATIMSVSTPFGKTAKYWTVQGIPIGVNTITVVGFLILGVFPHPECIYMFASAVLILALVVYVTTIPYIHNPGDESNARLLLSAAKEWHRWVPQISVNAVAMAINMCTVTLFCPAAVSYIYPPKSTVHFSVLPFLDMPQGTYLSIYSLGVFLGDTVSRRATYSLKGVNPLLFLMLNAVGILLVLSSIPELVVFAGFLIMFGNGSIYATSSRRIDDTVGLKYNLMAFSGWLFIGDFGSVLGSWIVQPVCQAIQWALRK</sequence>
<evidence type="ECO:0000256" key="1">
    <source>
        <dbReference type="SAM" id="MobiDB-lite"/>
    </source>
</evidence>
<name>A0A8J6DZN8_9EUKA</name>
<feature type="transmembrane region" description="Helical" evidence="2">
    <location>
        <begin position="466"/>
        <end position="489"/>
    </location>
</feature>
<keyword evidence="2" id="KW-0472">Membrane</keyword>
<evidence type="ECO:0000256" key="2">
    <source>
        <dbReference type="SAM" id="Phobius"/>
    </source>
</evidence>
<feature type="region of interest" description="Disordered" evidence="1">
    <location>
        <begin position="95"/>
        <end position="120"/>
    </location>
</feature>
<feature type="transmembrane region" description="Helical" evidence="2">
    <location>
        <begin position="133"/>
        <end position="154"/>
    </location>
</feature>
<feature type="transmembrane region" description="Helical" evidence="2">
    <location>
        <begin position="435"/>
        <end position="454"/>
    </location>
</feature>
<dbReference type="Proteomes" id="UP000717585">
    <property type="component" value="Unassembled WGS sequence"/>
</dbReference>
<keyword evidence="2" id="KW-0812">Transmembrane</keyword>